<name>A0A6A6YHC2_9PEZI</name>
<dbReference type="RefSeq" id="XP_033574358.1">
    <property type="nucleotide sequence ID" value="XM_033723732.1"/>
</dbReference>
<evidence type="ECO:0000313" key="3">
    <source>
        <dbReference type="Proteomes" id="UP000504636"/>
    </source>
</evidence>
<protein>
    <submittedName>
        <fullName evidence="2 4">Uncharacterized protein</fullName>
    </submittedName>
</protein>
<dbReference type="Proteomes" id="UP000504636">
    <property type="component" value="Unplaced"/>
</dbReference>
<dbReference type="EMBL" id="MU003705">
    <property type="protein sequence ID" value="KAF2807394.1"/>
    <property type="molecule type" value="Genomic_DNA"/>
</dbReference>
<dbReference type="GeneID" id="54464625"/>
<organism evidence="2">
    <name type="scientific">Mytilinidion resinicola</name>
    <dbReference type="NCBI Taxonomy" id="574789"/>
    <lineage>
        <taxon>Eukaryota</taxon>
        <taxon>Fungi</taxon>
        <taxon>Dikarya</taxon>
        <taxon>Ascomycota</taxon>
        <taxon>Pezizomycotina</taxon>
        <taxon>Dothideomycetes</taxon>
        <taxon>Pleosporomycetidae</taxon>
        <taxon>Mytilinidiales</taxon>
        <taxon>Mytilinidiaceae</taxon>
        <taxon>Mytilinidion</taxon>
    </lineage>
</organism>
<reference evidence="2 4" key="1">
    <citation type="journal article" date="2020" name="Stud. Mycol.">
        <title>101 Dothideomycetes genomes: a test case for predicting lifestyles and emergence of pathogens.</title>
        <authorList>
            <person name="Haridas S."/>
            <person name="Albert R."/>
            <person name="Binder M."/>
            <person name="Bloem J."/>
            <person name="Labutti K."/>
            <person name="Salamov A."/>
            <person name="Andreopoulos B."/>
            <person name="Baker S."/>
            <person name="Barry K."/>
            <person name="Bills G."/>
            <person name="Bluhm B."/>
            <person name="Cannon C."/>
            <person name="Castanera R."/>
            <person name="Culley D."/>
            <person name="Daum C."/>
            <person name="Ezra D."/>
            <person name="Gonzalez J."/>
            <person name="Henrissat B."/>
            <person name="Kuo A."/>
            <person name="Liang C."/>
            <person name="Lipzen A."/>
            <person name="Lutzoni F."/>
            <person name="Magnuson J."/>
            <person name="Mondo S."/>
            <person name="Nolan M."/>
            <person name="Ohm R."/>
            <person name="Pangilinan J."/>
            <person name="Park H.-J."/>
            <person name="Ramirez L."/>
            <person name="Alfaro M."/>
            <person name="Sun H."/>
            <person name="Tritt A."/>
            <person name="Yoshinaga Y."/>
            <person name="Zwiers L.-H."/>
            <person name="Turgeon B."/>
            <person name="Goodwin S."/>
            <person name="Spatafora J."/>
            <person name="Crous P."/>
            <person name="Grigoriev I."/>
        </authorList>
    </citation>
    <scope>NUCLEOTIDE SEQUENCE</scope>
    <source>
        <strain evidence="2 4">CBS 304.34</strain>
    </source>
</reference>
<accession>A0A6A6YHC2</accession>
<keyword evidence="3" id="KW-1185">Reference proteome</keyword>
<dbReference type="AlphaFoldDB" id="A0A6A6YHC2"/>
<gene>
    <name evidence="2 4" type="ORF">BDZ99DRAFT_500599</name>
</gene>
<feature type="region of interest" description="Disordered" evidence="1">
    <location>
        <begin position="66"/>
        <end position="94"/>
    </location>
</feature>
<evidence type="ECO:0000313" key="4">
    <source>
        <dbReference type="RefSeq" id="XP_033574358.1"/>
    </source>
</evidence>
<feature type="compositionally biased region" description="Gly residues" evidence="1">
    <location>
        <begin position="77"/>
        <end position="88"/>
    </location>
</feature>
<evidence type="ECO:0000256" key="1">
    <source>
        <dbReference type="SAM" id="MobiDB-lite"/>
    </source>
</evidence>
<reference evidence="4" key="2">
    <citation type="submission" date="2020-04" db="EMBL/GenBank/DDBJ databases">
        <authorList>
            <consortium name="NCBI Genome Project"/>
        </authorList>
    </citation>
    <scope>NUCLEOTIDE SEQUENCE</scope>
    <source>
        <strain evidence="4">CBS 304.34</strain>
    </source>
</reference>
<sequence length="166" mass="17777">MAGAWSWRGLGGLEIRAGSKHPDDRCHRVEGVVVDQIAYANLSWSGGVLEASNPSMKETPWVRGVGSTNEGRERGHGVSGGVVGGRGGFKNDPNTTVCGGGGVVVDQNRESGETMERWRWSGCGVGVASTNEDTETHGGEWMKKLILFALLWSTGFGGSGRRFWLR</sequence>
<proteinExistence type="predicted"/>
<reference evidence="4" key="3">
    <citation type="submission" date="2025-04" db="UniProtKB">
        <authorList>
            <consortium name="RefSeq"/>
        </authorList>
    </citation>
    <scope>IDENTIFICATION</scope>
    <source>
        <strain evidence="4">CBS 304.34</strain>
    </source>
</reference>
<evidence type="ECO:0000313" key="2">
    <source>
        <dbReference type="EMBL" id="KAF2807394.1"/>
    </source>
</evidence>